<comment type="subcellular location">
    <subcellularLocation>
        <location evidence="2">Membrane</location>
        <topology evidence="2">Multi-pass membrane protein</topology>
    </subcellularLocation>
</comment>
<dbReference type="GO" id="GO:0008237">
    <property type="term" value="F:metallopeptidase activity"/>
    <property type="evidence" value="ECO:0007669"/>
    <property type="project" value="UniProtKB-KW"/>
</dbReference>
<keyword evidence="9 12" id="KW-1133">Transmembrane helix</keyword>
<feature type="transmembrane region" description="Helical" evidence="12">
    <location>
        <begin position="176"/>
        <end position="197"/>
    </location>
</feature>
<evidence type="ECO:0000259" key="13">
    <source>
        <dbReference type="Pfam" id="PF02163"/>
    </source>
</evidence>
<sequence>MFFEQSGFHLFTWRNIRVSASPWYGLLMAMLVVFPAFTGGSVVAGLMWALAVTISLLVHEFGHALVAQRYGLGPSVLLHGFGGLCTMEREADTDGQDARVVFAGPAAGLLFGGLVYLVTLLAPTLVYSSGVMVTFVIALLYVNIVWSLVNLLVPMWPLDGGQLFHLLLRRFKDEEYARRTTLTVSIFVAIPAAIVAFLMFRSLLIGFFAVMVVMNCMTMLQNGQSLVGRRSTRSQSRASDFHQELLVEAEAALADEDWREAYRLCHQMRASGTMPQKMLDRVWGILGVSATEMGEWDEALGYLERAPRSPEAERAAARCRDALRMQSA</sequence>
<evidence type="ECO:0000256" key="12">
    <source>
        <dbReference type="SAM" id="Phobius"/>
    </source>
</evidence>
<evidence type="ECO:0000256" key="2">
    <source>
        <dbReference type="ARBA" id="ARBA00004141"/>
    </source>
</evidence>
<protein>
    <recommendedName>
        <fullName evidence="13">Peptidase M50 domain-containing protein</fullName>
    </recommendedName>
</protein>
<feature type="transmembrane region" description="Helical" evidence="12">
    <location>
        <begin position="70"/>
        <end position="88"/>
    </location>
</feature>
<accession>A0A328C6J7</accession>
<evidence type="ECO:0000256" key="4">
    <source>
        <dbReference type="ARBA" id="ARBA00022670"/>
    </source>
</evidence>
<evidence type="ECO:0000256" key="11">
    <source>
        <dbReference type="ARBA" id="ARBA00023136"/>
    </source>
</evidence>
<evidence type="ECO:0000313" key="14">
    <source>
        <dbReference type="EMBL" id="RAL20611.1"/>
    </source>
</evidence>
<feature type="transmembrane region" description="Helical" evidence="12">
    <location>
        <begin position="132"/>
        <end position="156"/>
    </location>
</feature>
<keyword evidence="6" id="KW-0479">Metal-binding</keyword>
<evidence type="ECO:0000256" key="9">
    <source>
        <dbReference type="ARBA" id="ARBA00022989"/>
    </source>
</evidence>
<proteinExistence type="inferred from homology"/>
<evidence type="ECO:0000256" key="10">
    <source>
        <dbReference type="ARBA" id="ARBA00023049"/>
    </source>
</evidence>
<dbReference type="InterPro" id="IPR008915">
    <property type="entry name" value="Peptidase_M50"/>
</dbReference>
<evidence type="ECO:0000256" key="8">
    <source>
        <dbReference type="ARBA" id="ARBA00022833"/>
    </source>
</evidence>
<dbReference type="Proteomes" id="UP000249169">
    <property type="component" value="Unassembled WGS sequence"/>
</dbReference>
<feature type="transmembrane region" description="Helical" evidence="12">
    <location>
        <begin position="23"/>
        <end position="50"/>
    </location>
</feature>
<keyword evidence="4" id="KW-0645">Protease</keyword>
<comment type="cofactor">
    <cofactor evidence="1">
        <name>Zn(2+)</name>
        <dbReference type="ChEBI" id="CHEBI:29105"/>
    </cofactor>
</comment>
<evidence type="ECO:0000313" key="15">
    <source>
        <dbReference type="Proteomes" id="UP000249169"/>
    </source>
</evidence>
<evidence type="ECO:0000256" key="3">
    <source>
        <dbReference type="ARBA" id="ARBA00007931"/>
    </source>
</evidence>
<comment type="similarity">
    <text evidence="3">Belongs to the peptidase M50B family.</text>
</comment>
<dbReference type="GO" id="GO:0046872">
    <property type="term" value="F:metal ion binding"/>
    <property type="evidence" value="ECO:0007669"/>
    <property type="project" value="UniProtKB-KW"/>
</dbReference>
<dbReference type="GO" id="GO:0006508">
    <property type="term" value="P:proteolysis"/>
    <property type="evidence" value="ECO:0007669"/>
    <property type="project" value="UniProtKB-KW"/>
</dbReference>
<evidence type="ECO:0000256" key="1">
    <source>
        <dbReference type="ARBA" id="ARBA00001947"/>
    </source>
</evidence>
<feature type="transmembrane region" description="Helical" evidence="12">
    <location>
        <begin position="100"/>
        <end position="126"/>
    </location>
</feature>
<evidence type="ECO:0000256" key="6">
    <source>
        <dbReference type="ARBA" id="ARBA00022723"/>
    </source>
</evidence>
<dbReference type="AlphaFoldDB" id="A0A328C6J7"/>
<keyword evidence="7" id="KW-0378">Hydrolase</keyword>
<evidence type="ECO:0000256" key="5">
    <source>
        <dbReference type="ARBA" id="ARBA00022692"/>
    </source>
</evidence>
<comment type="caution">
    <text evidence="14">The sequence shown here is derived from an EMBL/GenBank/DDBJ whole genome shotgun (WGS) entry which is preliminary data.</text>
</comment>
<keyword evidence="15" id="KW-1185">Reference proteome</keyword>
<keyword evidence="10" id="KW-0482">Metalloprotease</keyword>
<gene>
    <name evidence="14" type="ORF">DL240_16400</name>
</gene>
<dbReference type="EMBL" id="QHKO01000009">
    <property type="protein sequence ID" value="RAL20611.1"/>
    <property type="molecule type" value="Genomic_DNA"/>
</dbReference>
<evidence type="ECO:0000256" key="7">
    <source>
        <dbReference type="ARBA" id="ARBA00022801"/>
    </source>
</evidence>
<organism evidence="14 15">
    <name type="scientific">Lujinxingia litoralis</name>
    <dbReference type="NCBI Taxonomy" id="2211119"/>
    <lineage>
        <taxon>Bacteria</taxon>
        <taxon>Deltaproteobacteria</taxon>
        <taxon>Bradymonadales</taxon>
        <taxon>Lujinxingiaceae</taxon>
        <taxon>Lujinxingia</taxon>
    </lineage>
</organism>
<reference evidence="14 15" key="1">
    <citation type="submission" date="2018-05" db="EMBL/GenBank/DDBJ databases">
        <title>Lujinxingia marina gen. nov. sp. nov., a new facultative anaerobic member of the class Deltaproteobacteria, and proposal of Lujinxingaceae fam. nov.</title>
        <authorList>
            <person name="Li C.-M."/>
        </authorList>
    </citation>
    <scope>NUCLEOTIDE SEQUENCE [LARGE SCALE GENOMIC DNA]</scope>
    <source>
        <strain evidence="14 15">B210</strain>
    </source>
</reference>
<dbReference type="PANTHER" id="PTHR39188:SF3">
    <property type="entry name" value="STAGE IV SPORULATION PROTEIN FB"/>
    <property type="match status" value="1"/>
</dbReference>
<feature type="domain" description="Peptidase M50" evidence="13">
    <location>
        <begin position="49"/>
        <end position="120"/>
    </location>
</feature>
<keyword evidence="8" id="KW-0862">Zinc</keyword>
<name>A0A328C6J7_9DELT</name>
<dbReference type="GO" id="GO:0016020">
    <property type="term" value="C:membrane"/>
    <property type="evidence" value="ECO:0007669"/>
    <property type="project" value="UniProtKB-SubCell"/>
</dbReference>
<keyword evidence="11 12" id="KW-0472">Membrane</keyword>
<dbReference type="Pfam" id="PF02163">
    <property type="entry name" value="Peptidase_M50"/>
    <property type="match status" value="1"/>
</dbReference>
<dbReference type="PANTHER" id="PTHR39188">
    <property type="entry name" value="MEMBRANE-ASSOCIATED ZINC METALLOPROTEASE M50B"/>
    <property type="match status" value="1"/>
</dbReference>
<keyword evidence="5 12" id="KW-0812">Transmembrane</keyword>